<keyword evidence="1" id="KW-0670">Pyruvate</keyword>
<dbReference type="RefSeq" id="WP_184819398.1">
    <property type="nucleotide sequence ID" value="NZ_JACHMM010000001.1"/>
</dbReference>
<comment type="caution">
    <text evidence="1">The sequence shown here is derived from an EMBL/GenBank/DDBJ whole genome shotgun (WGS) entry which is preliminary data.</text>
</comment>
<dbReference type="InterPro" id="IPR029061">
    <property type="entry name" value="THDP-binding"/>
</dbReference>
<dbReference type="Gene3D" id="3.40.50.970">
    <property type="match status" value="1"/>
</dbReference>
<sequence>MTADELSIARAIQAGLIAGGAGLVTYLPDSRFAALEGLLEQDPRLRVVRCAREDEGVAVAMGAALGGLLPVAVMEGTGLGLCGLVLARARVQHTPLLLLVSHTDGPGESRPFHSTAIAASAAVLSGFAIPARALDDADRITDVVAQTLVTVATQRSIHALTLPGLVHTGDDQRAVTHATR</sequence>
<evidence type="ECO:0000313" key="2">
    <source>
        <dbReference type="Proteomes" id="UP000542813"/>
    </source>
</evidence>
<gene>
    <name evidence="1" type="ORF">HD601_000713</name>
</gene>
<organism evidence="1 2">
    <name type="scientific">Jiangella mangrovi</name>
    <dbReference type="NCBI Taxonomy" id="1524084"/>
    <lineage>
        <taxon>Bacteria</taxon>
        <taxon>Bacillati</taxon>
        <taxon>Actinomycetota</taxon>
        <taxon>Actinomycetes</taxon>
        <taxon>Jiangellales</taxon>
        <taxon>Jiangellaceae</taxon>
        <taxon>Jiangella</taxon>
    </lineage>
</organism>
<dbReference type="GO" id="GO:0000287">
    <property type="term" value="F:magnesium ion binding"/>
    <property type="evidence" value="ECO:0007669"/>
    <property type="project" value="UniProtKB-ARBA"/>
</dbReference>
<protein>
    <submittedName>
        <fullName evidence="1">Sulfopyruvate decarboxylase TPP-binding subunit</fullName>
    </submittedName>
</protein>
<evidence type="ECO:0000313" key="1">
    <source>
        <dbReference type="EMBL" id="MBB5786138.1"/>
    </source>
</evidence>
<keyword evidence="2" id="KW-1185">Reference proteome</keyword>
<dbReference type="AlphaFoldDB" id="A0A7W9GLN0"/>
<proteinExistence type="predicted"/>
<dbReference type="SUPFAM" id="SSF52518">
    <property type="entry name" value="Thiamin diphosphate-binding fold (THDP-binding)"/>
    <property type="match status" value="1"/>
</dbReference>
<name>A0A7W9GLN0_9ACTN</name>
<reference evidence="1 2" key="1">
    <citation type="submission" date="2020-08" db="EMBL/GenBank/DDBJ databases">
        <title>Sequencing the genomes of 1000 actinobacteria strains.</title>
        <authorList>
            <person name="Klenk H.-P."/>
        </authorList>
    </citation>
    <scope>NUCLEOTIDE SEQUENCE [LARGE SCALE GENOMIC DNA]</scope>
    <source>
        <strain evidence="1 2">DSM 102122</strain>
    </source>
</reference>
<dbReference type="Proteomes" id="UP000542813">
    <property type="component" value="Unassembled WGS sequence"/>
</dbReference>
<accession>A0A7W9GLN0</accession>
<dbReference type="EMBL" id="JACHMM010000001">
    <property type="protein sequence ID" value="MBB5786138.1"/>
    <property type="molecule type" value="Genomic_DNA"/>
</dbReference>